<organism evidence="2 3">
    <name type="scientific">Oceanidesulfovibrio marinus</name>
    <dbReference type="NCBI Taxonomy" id="370038"/>
    <lineage>
        <taxon>Bacteria</taxon>
        <taxon>Pseudomonadati</taxon>
        <taxon>Thermodesulfobacteriota</taxon>
        <taxon>Desulfovibrionia</taxon>
        <taxon>Desulfovibrionales</taxon>
        <taxon>Desulfovibrionaceae</taxon>
        <taxon>Oceanidesulfovibrio</taxon>
    </lineage>
</organism>
<dbReference type="InterPro" id="IPR010982">
    <property type="entry name" value="Lambda_DNA-bd_dom_sf"/>
</dbReference>
<accession>A0A6P1ZCV5</accession>
<sequence>MSQQNIFLALGLPPVKAAILEFRSELIIALHHIMDHNKWSKPELANMLGTDITTISKVLNEGNDIVNIDQLMSWIGMLGVQVEPIFSPIGLYDMEGNPSQDETETPVLENVSVPWDLLVDED</sequence>
<name>A0A6P1ZCV5_9BACT</name>
<dbReference type="AlphaFoldDB" id="A0A6P1ZCV5"/>
<dbReference type="Proteomes" id="UP000434052">
    <property type="component" value="Unassembled WGS sequence"/>
</dbReference>
<reference evidence="2 3" key="1">
    <citation type="submission" date="2018-06" db="EMBL/GenBank/DDBJ databases">
        <title>Complete genome of Desulfovibrio marinus P48SEP.</title>
        <authorList>
            <person name="Crispim J.S."/>
            <person name="Vidigal P.M.P."/>
            <person name="Silva L.C.F."/>
            <person name="Araujo L.C."/>
            <person name="Laguardia C.N."/>
            <person name="Dias R.S."/>
            <person name="Sousa M.P."/>
            <person name="Paula S.O."/>
            <person name="Silva C."/>
        </authorList>
    </citation>
    <scope>NUCLEOTIDE SEQUENCE [LARGE SCALE GENOMIC DNA]</scope>
    <source>
        <strain evidence="2 3">P48SEP</strain>
    </source>
</reference>
<evidence type="ECO:0000313" key="2">
    <source>
        <dbReference type="EMBL" id="TVM30536.1"/>
    </source>
</evidence>
<protein>
    <recommendedName>
        <fullName evidence="1">HigA2-like helix-turn-helix domain-containing protein</fullName>
    </recommendedName>
</protein>
<dbReference type="InterPro" id="IPR039554">
    <property type="entry name" value="HigA2-like_HTH"/>
</dbReference>
<comment type="caution">
    <text evidence="2">The sequence shown here is derived from an EMBL/GenBank/DDBJ whole genome shotgun (WGS) entry which is preliminary data.</text>
</comment>
<dbReference type="Gene3D" id="1.10.260.40">
    <property type="entry name" value="lambda repressor-like DNA-binding domains"/>
    <property type="match status" value="1"/>
</dbReference>
<gene>
    <name evidence="2" type="ORF">DQK91_20750</name>
</gene>
<dbReference type="EMBL" id="QMIF01000022">
    <property type="protein sequence ID" value="TVM30536.1"/>
    <property type="molecule type" value="Genomic_DNA"/>
</dbReference>
<feature type="domain" description="HigA2-like helix-turn-helix" evidence="1">
    <location>
        <begin position="16"/>
        <end position="83"/>
    </location>
</feature>
<evidence type="ECO:0000259" key="1">
    <source>
        <dbReference type="Pfam" id="PF13744"/>
    </source>
</evidence>
<proteinExistence type="predicted"/>
<dbReference type="RefSeq" id="WP_144307326.1">
    <property type="nucleotide sequence ID" value="NZ_QMIF01000022.1"/>
</dbReference>
<evidence type="ECO:0000313" key="3">
    <source>
        <dbReference type="Proteomes" id="UP000434052"/>
    </source>
</evidence>
<dbReference type="Pfam" id="PF13744">
    <property type="entry name" value="HTH_37"/>
    <property type="match status" value="1"/>
</dbReference>
<dbReference type="GO" id="GO:0003677">
    <property type="term" value="F:DNA binding"/>
    <property type="evidence" value="ECO:0007669"/>
    <property type="project" value="InterPro"/>
</dbReference>
<dbReference type="SUPFAM" id="SSF47413">
    <property type="entry name" value="lambda repressor-like DNA-binding domains"/>
    <property type="match status" value="1"/>
</dbReference>